<evidence type="ECO:0000313" key="3">
    <source>
        <dbReference type="EMBL" id="KAL1123810.1"/>
    </source>
</evidence>
<protein>
    <recommendedName>
        <fullName evidence="2">TGF-beta propeptide domain-containing protein</fullName>
    </recommendedName>
</protein>
<proteinExistence type="predicted"/>
<dbReference type="EMBL" id="JBFDAA010000011">
    <property type="protein sequence ID" value="KAL1123810.1"/>
    <property type="molecule type" value="Genomic_DNA"/>
</dbReference>
<keyword evidence="4" id="KW-1185">Reference proteome</keyword>
<dbReference type="AlphaFoldDB" id="A0ABD0Y8Y5"/>
<feature type="signal peptide" evidence="1">
    <location>
        <begin position="1"/>
        <end position="18"/>
    </location>
</feature>
<dbReference type="InterPro" id="IPR001111">
    <property type="entry name" value="TGF-b_propeptide"/>
</dbReference>
<evidence type="ECO:0000259" key="2">
    <source>
        <dbReference type="Pfam" id="PF00688"/>
    </source>
</evidence>
<dbReference type="Pfam" id="PF00688">
    <property type="entry name" value="TGFb_propeptide"/>
    <property type="match status" value="1"/>
</dbReference>
<dbReference type="Proteomes" id="UP001558652">
    <property type="component" value="Unassembled WGS sequence"/>
</dbReference>
<reference evidence="3 4" key="1">
    <citation type="submission" date="2024-07" db="EMBL/GenBank/DDBJ databases">
        <title>Chromosome-level genome assembly of the water stick insect Ranatra chinensis (Heteroptera: Nepidae).</title>
        <authorList>
            <person name="Liu X."/>
        </authorList>
    </citation>
    <scope>NUCLEOTIDE SEQUENCE [LARGE SCALE GENOMIC DNA]</scope>
    <source>
        <strain evidence="3">Cailab_2021Rc</strain>
        <tissue evidence="3">Muscle</tissue>
    </source>
</reference>
<gene>
    <name evidence="3" type="ORF">AAG570_001581</name>
</gene>
<comment type="caution">
    <text evidence="3">The sequence shown here is derived from an EMBL/GenBank/DDBJ whole genome shotgun (WGS) entry which is preliminary data.</text>
</comment>
<organism evidence="3 4">
    <name type="scientific">Ranatra chinensis</name>
    <dbReference type="NCBI Taxonomy" id="642074"/>
    <lineage>
        <taxon>Eukaryota</taxon>
        <taxon>Metazoa</taxon>
        <taxon>Ecdysozoa</taxon>
        <taxon>Arthropoda</taxon>
        <taxon>Hexapoda</taxon>
        <taxon>Insecta</taxon>
        <taxon>Pterygota</taxon>
        <taxon>Neoptera</taxon>
        <taxon>Paraneoptera</taxon>
        <taxon>Hemiptera</taxon>
        <taxon>Heteroptera</taxon>
        <taxon>Panheteroptera</taxon>
        <taxon>Nepomorpha</taxon>
        <taxon>Nepidae</taxon>
        <taxon>Ranatrinae</taxon>
        <taxon>Ranatra</taxon>
    </lineage>
</organism>
<dbReference type="Gene3D" id="2.60.120.970">
    <property type="match status" value="1"/>
</dbReference>
<feature type="domain" description="TGF-beta propeptide" evidence="2">
    <location>
        <begin position="27"/>
        <end position="128"/>
    </location>
</feature>
<accession>A0ABD0Y8Y5</accession>
<name>A0ABD0Y8Y5_9HEMI</name>
<sequence>MIWRIILGLFWTICPCLAITSGLYVDNGFDQTVIQEVLSSQEKRKMEEQLLNLLGLEERPRPLPRGIMSGSAPKFLLDVYSSLSLQDEEEQPLADQPLLASEFNLSKPDINAITQSDVIMSFTSHSKQLHCFIPPAGNPILKKWVAQNGAG</sequence>
<keyword evidence="1" id="KW-0732">Signal</keyword>
<feature type="chain" id="PRO_5044854204" description="TGF-beta propeptide domain-containing protein" evidence="1">
    <location>
        <begin position="19"/>
        <end position="151"/>
    </location>
</feature>
<evidence type="ECO:0000313" key="4">
    <source>
        <dbReference type="Proteomes" id="UP001558652"/>
    </source>
</evidence>
<evidence type="ECO:0000256" key="1">
    <source>
        <dbReference type="SAM" id="SignalP"/>
    </source>
</evidence>